<sequence length="155" mass="17714">MEYEPPRDWWGVWEINRNGIRTTEGLVGSYLQYRFTISIDPDHAKCSICLNVWHDVVTAAPCLHNFCNGCFSEWMRRSEARHQHVMCPLCRTTHLLREDSQRKNNSLMKRILKAITGGCMGAPSTPEPRQDQTTSRSHRPGKESAGTARGDEETP</sequence>
<evidence type="ECO:0000256" key="2">
    <source>
        <dbReference type="ARBA" id="ARBA00022771"/>
    </source>
</evidence>
<dbReference type="PANTHER" id="PTHR16079:SF4">
    <property type="entry name" value="E3 UBIQUITIN-PROTEIN LIGASE CHFR"/>
    <property type="match status" value="1"/>
</dbReference>
<evidence type="ECO:0000259" key="6">
    <source>
        <dbReference type="PROSITE" id="PS50089"/>
    </source>
</evidence>
<evidence type="ECO:0000256" key="4">
    <source>
        <dbReference type="PROSITE-ProRule" id="PRU00175"/>
    </source>
</evidence>
<dbReference type="Pfam" id="PF00097">
    <property type="entry name" value="zf-C3HC4"/>
    <property type="match status" value="1"/>
</dbReference>
<dbReference type="EMBL" id="QGKV02000649">
    <property type="protein sequence ID" value="KAF3576355.1"/>
    <property type="molecule type" value="Genomic_DNA"/>
</dbReference>
<dbReference type="SUPFAM" id="SSF57850">
    <property type="entry name" value="RING/U-box"/>
    <property type="match status" value="1"/>
</dbReference>
<dbReference type="InterPro" id="IPR052256">
    <property type="entry name" value="E3_ubiquitin-ligase_CHFR"/>
</dbReference>
<keyword evidence="1" id="KW-0479">Metal-binding</keyword>
<dbReference type="Gene3D" id="3.30.40.10">
    <property type="entry name" value="Zinc/RING finger domain, C3HC4 (zinc finger)"/>
    <property type="match status" value="1"/>
</dbReference>
<gene>
    <name evidence="7" type="ORF">DY000_02029280</name>
</gene>
<dbReference type="SMART" id="SM00184">
    <property type="entry name" value="RING"/>
    <property type="match status" value="1"/>
</dbReference>
<reference evidence="7 8" key="1">
    <citation type="journal article" date="2020" name="BMC Genomics">
        <title>Intraspecific diversification of the crop wild relative Brassica cretica Lam. using demographic model selection.</title>
        <authorList>
            <person name="Kioukis A."/>
            <person name="Michalopoulou V.A."/>
            <person name="Briers L."/>
            <person name="Pirintsos S."/>
            <person name="Studholme D.J."/>
            <person name="Pavlidis P."/>
            <person name="Sarris P.F."/>
        </authorList>
    </citation>
    <scope>NUCLEOTIDE SEQUENCE [LARGE SCALE GENOMIC DNA]</scope>
    <source>
        <strain evidence="8">cv. PFS-1207/04</strain>
    </source>
</reference>
<feature type="domain" description="RING-type" evidence="6">
    <location>
        <begin position="46"/>
        <end position="91"/>
    </location>
</feature>
<dbReference type="PROSITE" id="PS50089">
    <property type="entry name" value="ZF_RING_2"/>
    <property type="match status" value="1"/>
</dbReference>
<dbReference type="PANTHER" id="PTHR16079">
    <property type="entry name" value="UBIQUITIN LIGASE PROTEIN CHFR"/>
    <property type="match status" value="1"/>
</dbReference>
<evidence type="ECO:0000313" key="7">
    <source>
        <dbReference type="EMBL" id="KAF3576355.1"/>
    </source>
</evidence>
<proteinExistence type="predicted"/>
<name>A0ABQ7DG65_BRACR</name>
<keyword evidence="8" id="KW-1185">Reference proteome</keyword>
<organism evidence="7 8">
    <name type="scientific">Brassica cretica</name>
    <name type="common">Mustard</name>
    <dbReference type="NCBI Taxonomy" id="69181"/>
    <lineage>
        <taxon>Eukaryota</taxon>
        <taxon>Viridiplantae</taxon>
        <taxon>Streptophyta</taxon>
        <taxon>Embryophyta</taxon>
        <taxon>Tracheophyta</taxon>
        <taxon>Spermatophyta</taxon>
        <taxon>Magnoliopsida</taxon>
        <taxon>eudicotyledons</taxon>
        <taxon>Gunneridae</taxon>
        <taxon>Pentapetalae</taxon>
        <taxon>rosids</taxon>
        <taxon>malvids</taxon>
        <taxon>Brassicales</taxon>
        <taxon>Brassicaceae</taxon>
        <taxon>Brassiceae</taxon>
        <taxon>Brassica</taxon>
    </lineage>
</organism>
<dbReference type="InterPro" id="IPR013083">
    <property type="entry name" value="Znf_RING/FYVE/PHD"/>
</dbReference>
<keyword evidence="3" id="KW-0862">Zinc</keyword>
<dbReference type="Proteomes" id="UP000266723">
    <property type="component" value="Unassembled WGS sequence"/>
</dbReference>
<evidence type="ECO:0000256" key="5">
    <source>
        <dbReference type="SAM" id="MobiDB-lite"/>
    </source>
</evidence>
<evidence type="ECO:0000256" key="1">
    <source>
        <dbReference type="ARBA" id="ARBA00022723"/>
    </source>
</evidence>
<feature type="region of interest" description="Disordered" evidence="5">
    <location>
        <begin position="117"/>
        <end position="155"/>
    </location>
</feature>
<dbReference type="InterPro" id="IPR001841">
    <property type="entry name" value="Znf_RING"/>
</dbReference>
<accession>A0ABQ7DG65</accession>
<comment type="caution">
    <text evidence="7">The sequence shown here is derived from an EMBL/GenBank/DDBJ whole genome shotgun (WGS) entry which is preliminary data.</text>
</comment>
<protein>
    <recommendedName>
        <fullName evidence="6">RING-type domain-containing protein</fullName>
    </recommendedName>
</protein>
<keyword evidence="2 4" id="KW-0863">Zinc-finger</keyword>
<dbReference type="InterPro" id="IPR018957">
    <property type="entry name" value="Znf_C3HC4_RING-type"/>
</dbReference>
<evidence type="ECO:0000313" key="8">
    <source>
        <dbReference type="Proteomes" id="UP000266723"/>
    </source>
</evidence>
<evidence type="ECO:0000256" key="3">
    <source>
        <dbReference type="ARBA" id="ARBA00022833"/>
    </source>
</evidence>